<accession>A0A139GT19</accession>
<feature type="compositionally biased region" description="Basic and acidic residues" evidence="2">
    <location>
        <begin position="336"/>
        <end position="347"/>
    </location>
</feature>
<feature type="region of interest" description="Disordered" evidence="2">
    <location>
        <begin position="541"/>
        <end position="588"/>
    </location>
</feature>
<keyword evidence="3" id="KW-0812">Transmembrane</keyword>
<feature type="transmembrane region" description="Helical" evidence="3">
    <location>
        <begin position="84"/>
        <end position="117"/>
    </location>
</feature>
<keyword evidence="3" id="KW-1133">Transmembrane helix</keyword>
<sequence length="588" mass="64123">MPSEILSETVCLRMWLRARSKVVRSIRDVRYGGLRLARLNWIYQFTGRGVVCFTSHREYGMYFSDYIVSANEKHSEPNTICHHFAVGAFVLVTVCFGSVLFRFLALFMYNAIGAFLIHMVEKGLGKSSAGKIRNTFCAPTPNALSEFSNMRLAELYHGSVFVAKLWFYSVGENVGGIAVLDALDAESVEVEDVADEDEIADIKAIKFERDELQKQLDAEKGQYKIMQATAADLRSRLEDEGARVAQVRTKEGWNALEEKKTAIVALEAEKQAMLEKSSADEQERAKEHEQLTTQIWSLQERLFAMETKATKTHTDTMDLLKALDAEKSNSKQLASEVERLEKERDDMETTMSAVKAAADALSGKQTAASASREVRSPMSRAGSAVDDESSELHATNPQGDHPPSAATGLGGTSDVYEETMRTRPGSFPSGDHGLASPPLSQGKMSPGPEATSPGFRTIHGIHRPGGALGSYSHGGGTRKKGGDDSSSRNGGGSNSTSSEKDYAQGSRTTFEDCRNGNSNELGQMPTEIVQGTAVGGAWRGVPRWSRGVPHKFNGMIDGIGRSSEAKSPPLPERPNRPSESGAQLQRKI</sequence>
<evidence type="ECO:0000313" key="4">
    <source>
        <dbReference type="EMBL" id="KXS93311.1"/>
    </source>
</evidence>
<organism evidence="4 5">
    <name type="scientific">Pseudocercospora musae</name>
    <dbReference type="NCBI Taxonomy" id="113226"/>
    <lineage>
        <taxon>Eukaryota</taxon>
        <taxon>Fungi</taxon>
        <taxon>Dikarya</taxon>
        <taxon>Ascomycota</taxon>
        <taxon>Pezizomycotina</taxon>
        <taxon>Dothideomycetes</taxon>
        <taxon>Dothideomycetidae</taxon>
        <taxon>Mycosphaerellales</taxon>
        <taxon>Mycosphaerellaceae</taxon>
        <taxon>Pseudocercospora</taxon>
    </lineage>
</organism>
<protein>
    <submittedName>
        <fullName evidence="4">Uncharacterized protein</fullName>
    </submittedName>
</protein>
<feature type="compositionally biased region" description="Gly residues" evidence="2">
    <location>
        <begin position="466"/>
        <end position="475"/>
    </location>
</feature>
<comment type="caution">
    <text evidence="4">The sequence shown here is derived from an EMBL/GenBank/DDBJ whole genome shotgun (WGS) entry which is preliminary data.</text>
</comment>
<keyword evidence="5" id="KW-1185">Reference proteome</keyword>
<gene>
    <name evidence="4" type="ORF">AC579_2108</name>
</gene>
<dbReference type="EMBL" id="LFZO01001976">
    <property type="protein sequence ID" value="KXS93311.1"/>
    <property type="molecule type" value="Genomic_DNA"/>
</dbReference>
<keyword evidence="3" id="KW-0472">Membrane</keyword>
<keyword evidence="1" id="KW-0175">Coiled coil</keyword>
<name>A0A139GT19_9PEZI</name>
<feature type="region of interest" description="Disordered" evidence="2">
    <location>
        <begin position="328"/>
        <end position="523"/>
    </location>
</feature>
<dbReference type="Proteomes" id="UP000073492">
    <property type="component" value="Unassembled WGS sequence"/>
</dbReference>
<evidence type="ECO:0000256" key="2">
    <source>
        <dbReference type="SAM" id="MobiDB-lite"/>
    </source>
</evidence>
<dbReference type="AlphaFoldDB" id="A0A139GT19"/>
<dbReference type="OrthoDB" id="5086500at2759"/>
<evidence type="ECO:0000256" key="3">
    <source>
        <dbReference type="SAM" id="Phobius"/>
    </source>
</evidence>
<evidence type="ECO:0000256" key="1">
    <source>
        <dbReference type="SAM" id="Coils"/>
    </source>
</evidence>
<proteinExistence type="predicted"/>
<feature type="coiled-coil region" evidence="1">
    <location>
        <begin position="202"/>
        <end position="229"/>
    </location>
</feature>
<reference evidence="4 5" key="1">
    <citation type="submission" date="2015-07" db="EMBL/GenBank/DDBJ databases">
        <title>Comparative genomics of the Sigatoka disease complex on banana suggests a link between parallel evolutionary changes in Pseudocercospora fijiensis and Pseudocercospora eumusae and increased virulence on the banana host.</title>
        <authorList>
            <person name="Chang T.-C."/>
            <person name="Salvucci A."/>
            <person name="Crous P.W."/>
            <person name="Stergiopoulos I."/>
        </authorList>
    </citation>
    <scope>NUCLEOTIDE SEQUENCE [LARGE SCALE GENOMIC DNA]</scope>
    <source>
        <strain evidence="4 5">CBS 116634</strain>
    </source>
</reference>
<evidence type="ECO:0000313" key="5">
    <source>
        <dbReference type="Proteomes" id="UP000073492"/>
    </source>
</evidence>
<feature type="compositionally biased region" description="Polar residues" evidence="2">
    <location>
        <begin position="577"/>
        <end position="588"/>
    </location>
</feature>